<evidence type="ECO:0000259" key="2">
    <source>
        <dbReference type="Pfam" id="PF01266"/>
    </source>
</evidence>
<evidence type="ECO:0000313" key="4">
    <source>
        <dbReference type="Proteomes" id="UP000799777"/>
    </source>
</evidence>
<proteinExistence type="predicted"/>
<comment type="caution">
    <text evidence="3">The sequence shown here is derived from an EMBL/GenBank/DDBJ whole genome shotgun (WGS) entry which is preliminary data.</text>
</comment>
<dbReference type="SUPFAM" id="SSF51905">
    <property type="entry name" value="FAD/NAD(P)-binding domain"/>
    <property type="match status" value="1"/>
</dbReference>
<dbReference type="InterPro" id="IPR006076">
    <property type="entry name" value="FAD-dep_OxRdtase"/>
</dbReference>
<feature type="domain" description="FAD dependent oxidoreductase" evidence="2">
    <location>
        <begin position="72"/>
        <end position="449"/>
    </location>
</feature>
<accession>A0A9P4H3A0</accession>
<dbReference type="InterPro" id="IPR036188">
    <property type="entry name" value="FAD/NAD-bd_sf"/>
</dbReference>
<feature type="region of interest" description="Disordered" evidence="1">
    <location>
        <begin position="1"/>
        <end position="43"/>
    </location>
</feature>
<evidence type="ECO:0000256" key="1">
    <source>
        <dbReference type="SAM" id="MobiDB-lite"/>
    </source>
</evidence>
<dbReference type="Gene3D" id="3.50.50.60">
    <property type="entry name" value="FAD/NAD(P)-binding domain"/>
    <property type="match status" value="1"/>
</dbReference>
<dbReference type="OrthoDB" id="429143at2759"/>
<evidence type="ECO:0000313" key="3">
    <source>
        <dbReference type="EMBL" id="KAF2026315.1"/>
    </source>
</evidence>
<keyword evidence="4" id="KW-1185">Reference proteome</keyword>
<dbReference type="GO" id="GO:0005737">
    <property type="term" value="C:cytoplasm"/>
    <property type="evidence" value="ECO:0007669"/>
    <property type="project" value="TreeGrafter"/>
</dbReference>
<dbReference type="PANTHER" id="PTHR13847">
    <property type="entry name" value="SARCOSINE DEHYDROGENASE-RELATED"/>
    <property type="match status" value="1"/>
</dbReference>
<feature type="compositionally biased region" description="Low complexity" evidence="1">
    <location>
        <begin position="10"/>
        <end position="22"/>
    </location>
</feature>
<organism evidence="3 4">
    <name type="scientific">Setomelanomma holmii</name>
    <dbReference type="NCBI Taxonomy" id="210430"/>
    <lineage>
        <taxon>Eukaryota</taxon>
        <taxon>Fungi</taxon>
        <taxon>Dikarya</taxon>
        <taxon>Ascomycota</taxon>
        <taxon>Pezizomycotina</taxon>
        <taxon>Dothideomycetes</taxon>
        <taxon>Pleosporomycetidae</taxon>
        <taxon>Pleosporales</taxon>
        <taxon>Pleosporineae</taxon>
        <taxon>Phaeosphaeriaceae</taxon>
        <taxon>Setomelanomma</taxon>
    </lineage>
</organism>
<sequence>MDARLGGATSVSLSDSSDAALNVEDHASAPPKTARTGFPKQGGQSLSYWLQQVRSDPLLDHRTTEDLPREADTVIIGSGISGTLIAKQHLATWPSKSVVVLEAREFCSGATGRNAGHCKPDQWRHFDKFEKAYGQKQAVKIMNNEAETWRALVAYVKENNVDCDLWVGDTLDVPLDDEVAKVAKEVFERYREAGGKVDHIQVTYDPVEAAKTSRIKSARACYAWRASTLQPWKPTAHIMRDNINHGANLQTYTVAGSVTEDEDGIRKWTVHTDRGTVACDTVVHATNAYSAAIEPLLEGVITPKPHMCNRVVPSRVLSGSKAIQNSYGVLLPDGALFSINPRCSADGNIMFGGSNPGQKKLDEWSEQGPDRCVDDSLANIELVTKEVRKFVESEFDGWGAAEFGPGEGFQYSWSGIIGLSSDGVPFIGELPGKPGQWICAGHHGHGMARTFTAAPGLVKLMNGESWSAIGLPEVYQLTPERLARLTNATGEVPKVAII</sequence>
<dbReference type="PANTHER" id="PTHR13847:SF260">
    <property type="entry name" value="FAD DEPENDENT OXIDOREDUCTASE DOMAIN-CONTAINING PROTEIN"/>
    <property type="match status" value="1"/>
</dbReference>
<dbReference type="Gene3D" id="3.30.9.10">
    <property type="entry name" value="D-Amino Acid Oxidase, subunit A, domain 2"/>
    <property type="match status" value="1"/>
</dbReference>
<dbReference type="Proteomes" id="UP000799777">
    <property type="component" value="Unassembled WGS sequence"/>
</dbReference>
<dbReference type="Pfam" id="PF01266">
    <property type="entry name" value="DAO"/>
    <property type="match status" value="1"/>
</dbReference>
<dbReference type="EMBL" id="ML978246">
    <property type="protein sequence ID" value="KAF2026315.1"/>
    <property type="molecule type" value="Genomic_DNA"/>
</dbReference>
<dbReference type="AlphaFoldDB" id="A0A9P4H3A0"/>
<name>A0A9P4H3A0_9PLEO</name>
<protein>
    <submittedName>
        <fullName evidence="3">DAO-domain-containing protein</fullName>
    </submittedName>
</protein>
<reference evidence="3" key="1">
    <citation type="journal article" date="2020" name="Stud. Mycol.">
        <title>101 Dothideomycetes genomes: a test case for predicting lifestyles and emergence of pathogens.</title>
        <authorList>
            <person name="Haridas S."/>
            <person name="Albert R."/>
            <person name="Binder M."/>
            <person name="Bloem J."/>
            <person name="Labutti K."/>
            <person name="Salamov A."/>
            <person name="Andreopoulos B."/>
            <person name="Baker S."/>
            <person name="Barry K."/>
            <person name="Bills G."/>
            <person name="Bluhm B."/>
            <person name="Cannon C."/>
            <person name="Castanera R."/>
            <person name="Culley D."/>
            <person name="Daum C."/>
            <person name="Ezra D."/>
            <person name="Gonzalez J."/>
            <person name="Henrissat B."/>
            <person name="Kuo A."/>
            <person name="Liang C."/>
            <person name="Lipzen A."/>
            <person name="Lutzoni F."/>
            <person name="Magnuson J."/>
            <person name="Mondo S."/>
            <person name="Nolan M."/>
            <person name="Ohm R."/>
            <person name="Pangilinan J."/>
            <person name="Park H.-J."/>
            <person name="Ramirez L."/>
            <person name="Alfaro M."/>
            <person name="Sun H."/>
            <person name="Tritt A."/>
            <person name="Yoshinaga Y."/>
            <person name="Zwiers L.-H."/>
            <person name="Turgeon B."/>
            <person name="Goodwin S."/>
            <person name="Spatafora J."/>
            <person name="Crous P."/>
            <person name="Grigoriev I."/>
        </authorList>
    </citation>
    <scope>NUCLEOTIDE SEQUENCE</scope>
    <source>
        <strain evidence="3">CBS 110217</strain>
    </source>
</reference>
<gene>
    <name evidence="3" type="ORF">EK21DRAFT_115993</name>
</gene>